<dbReference type="GO" id="GO:0003677">
    <property type="term" value="F:DNA binding"/>
    <property type="evidence" value="ECO:0007669"/>
    <property type="project" value="UniProtKB-KW"/>
</dbReference>
<reference evidence="6" key="1">
    <citation type="submission" date="2018-08" db="EMBL/GenBank/DDBJ databases">
        <authorList>
            <person name="Grouzdev D.S."/>
            <person name="Krutkina M.S."/>
        </authorList>
    </citation>
    <scope>NUCLEOTIDE SEQUENCE [LARGE SCALE GENOMIC DNA]</scope>
    <source>
        <strain evidence="6">4-11</strain>
    </source>
</reference>
<sequence>MIPYVRQNQIYSYIKMKQIAYIEDILELTKVSLPTVRRDLKKLEEEGKIILLNGGGVRPNEEVEHSVVARLEMNSEEKYLICSTAAKLLEDNEFLYLGPGTTETYLIGFLSGKHITVVTNGIFHLSKLLEYNVKTIVIGGALDNNYGITHGPDVYEKIEKMNFSTCIIGASAVSNQGISSFDQDVSVINQLALRRAKKRILIADSTKFSAFSHYEFANVDDFDYIITTEKAGLDATKMKNLVIAQPSDL</sequence>
<dbReference type="SUPFAM" id="SSF46785">
    <property type="entry name" value="Winged helix' DNA-binding domain"/>
    <property type="match status" value="1"/>
</dbReference>
<dbReference type="PROSITE" id="PS51000">
    <property type="entry name" value="HTH_DEOR_2"/>
    <property type="match status" value="1"/>
</dbReference>
<dbReference type="GO" id="GO:0003700">
    <property type="term" value="F:DNA-binding transcription factor activity"/>
    <property type="evidence" value="ECO:0007669"/>
    <property type="project" value="InterPro"/>
</dbReference>
<evidence type="ECO:0000256" key="1">
    <source>
        <dbReference type="ARBA" id="ARBA00023015"/>
    </source>
</evidence>
<dbReference type="InterPro" id="IPR050313">
    <property type="entry name" value="Carb_Metab_HTH_regulators"/>
</dbReference>
<name>A0A372MEZ0_9SPIR</name>
<protein>
    <submittedName>
        <fullName evidence="5">DeoR/GlpR transcriptional regulator</fullName>
    </submittedName>
</protein>
<dbReference type="SMART" id="SM00420">
    <property type="entry name" value="HTH_DEOR"/>
    <property type="match status" value="1"/>
</dbReference>
<dbReference type="Gene3D" id="3.40.50.1360">
    <property type="match status" value="1"/>
</dbReference>
<organism evidence="5 6">
    <name type="scientific">Sphaerochaeta halotolerans</name>
    <dbReference type="NCBI Taxonomy" id="2293840"/>
    <lineage>
        <taxon>Bacteria</taxon>
        <taxon>Pseudomonadati</taxon>
        <taxon>Spirochaetota</taxon>
        <taxon>Spirochaetia</taxon>
        <taxon>Spirochaetales</taxon>
        <taxon>Sphaerochaetaceae</taxon>
        <taxon>Sphaerochaeta</taxon>
    </lineage>
</organism>
<evidence type="ECO:0000256" key="2">
    <source>
        <dbReference type="ARBA" id="ARBA00023125"/>
    </source>
</evidence>
<dbReference type="SMART" id="SM01134">
    <property type="entry name" value="DeoRC"/>
    <property type="match status" value="1"/>
</dbReference>
<evidence type="ECO:0000256" key="3">
    <source>
        <dbReference type="ARBA" id="ARBA00023163"/>
    </source>
</evidence>
<evidence type="ECO:0000313" key="6">
    <source>
        <dbReference type="Proteomes" id="UP000264002"/>
    </source>
</evidence>
<reference evidence="5 6" key="2">
    <citation type="submission" date="2018-09" db="EMBL/GenBank/DDBJ databases">
        <title>Genome of Sphaerochaeta halotolerans strain 4-11.</title>
        <authorList>
            <person name="Nazina T.N."/>
            <person name="Sokolova D.S."/>
        </authorList>
    </citation>
    <scope>NUCLEOTIDE SEQUENCE [LARGE SCALE GENOMIC DNA]</scope>
    <source>
        <strain evidence="5 6">4-11</strain>
    </source>
</reference>
<keyword evidence="1" id="KW-0805">Transcription regulation</keyword>
<comment type="caution">
    <text evidence="5">The sequence shown here is derived from an EMBL/GenBank/DDBJ whole genome shotgun (WGS) entry which is preliminary data.</text>
</comment>
<dbReference type="InterPro" id="IPR036390">
    <property type="entry name" value="WH_DNA-bd_sf"/>
</dbReference>
<dbReference type="InterPro" id="IPR036388">
    <property type="entry name" value="WH-like_DNA-bd_sf"/>
</dbReference>
<dbReference type="Pfam" id="PF00455">
    <property type="entry name" value="DeoRC"/>
    <property type="match status" value="1"/>
</dbReference>
<gene>
    <name evidence="5" type="ORF">DYP60_10220</name>
</gene>
<dbReference type="InterPro" id="IPR014036">
    <property type="entry name" value="DeoR-like_C"/>
</dbReference>
<evidence type="ECO:0000313" key="5">
    <source>
        <dbReference type="EMBL" id="RFU94339.1"/>
    </source>
</evidence>
<dbReference type="PROSITE" id="PS00894">
    <property type="entry name" value="HTH_DEOR_1"/>
    <property type="match status" value="1"/>
</dbReference>
<dbReference type="InterPro" id="IPR001034">
    <property type="entry name" value="DeoR_HTH"/>
</dbReference>
<dbReference type="SUPFAM" id="SSF100950">
    <property type="entry name" value="NagB/RpiA/CoA transferase-like"/>
    <property type="match status" value="1"/>
</dbReference>
<dbReference type="InterPro" id="IPR018356">
    <property type="entry name" value="Tscrpt_reg_HTH_DeoR_CS"/>
</dbReference>
<keyword evidence="3" id="KW-0804">Transcription</keyword>
<dbReference type="AlphaFoldDB" id="A0A372MEZ0"/>
<proteinExistence type="predicted"/>
<dbReference type="Gene3D" id="1.10.10.10">
    <property type="entry name" value="Winged helix-like DNA-binding domain superfamily/Winged helix DNA-binding domain"/>
    <property type="match status" value="1"/>
</dbReference>
<evidence type="ECO:0000259" key="4">
    <source>
        <dbReference type="PROSITE" id="PS51000"/>
    </source>
</evidence>
<keyword evidence="2" id="KW-0238">DNA-binding</keyword>
<dbReference type="PANTHER" id="PTHR30363">
    <property type="entry name" value="HTH-TYPE TRANSCRIPTIONAL REGULATOR SRLR-RELATED"/>
    <property type="match status" value="1"/>
</dbReference>
<dbReference type="Proteomes" id="UP000264002">
    <property type="component" value="Unassembled WGS sequence"/>
</dbReference>
<feature type="domain" description="HTH deoR-type" evidence="4">
    <location>
        <begin position="3"/>
        <end position="58"/>
    </location>
</feature>
<dbReference type="EMBL" id="QUWK01000010">
    <property type="protein sequence ID" value="RFU94339.1"/>
    <property type="molecule type" value="Genomic_DNA"/>
</dbReference>
<dbReference type="Pfam" id="PF08220">
    <property type="entry name" value="HTH_DeoR"/>
    <property type="match status" value="1"/>
</dbReference>
<keyword evidence="6" id="KW-1185">Reference proteome</keyword>
<dbReference type="InterPro" id="IPR037171">
    <property type="entry name" value="NagB/RpiA_transferase-like"/>
</dbReference>
<accession>A0A372MEZ0</accession>
<dbReference type="PANTHER" id="PTHR30363:SF56">
    <property type="entry name" value="TRANSCRIPTIONAL REGULATOR, DEOR FAMILY"/>
    <property type="match status" value="1"/>
</dbReference>
<dbReference type="RefSeq" id="WP_117330907.1">
    <property type="nucleotide sequence ID" value="NZ_QUWK01000010.1"/>
</dbReference>